<organism evidence="1 2">
    <name type="scientific">Phytophthora cactorum</name>
    <dbReference type="NCBI Taxonomy" id="29920"/>
    <lineage>
        <taxon>Eukaryota</taxon>
        <taxon>Sar</taxon>
        <taxon>Stramenopiles</taxon>
        <taxon>Oomycota</taxon>
        <taxon>Peronosporomycetes</taxon>
        <taxon>Peronosporales</taxon>
        <taxon>Peronosporaceae</taxon>
        <taxon>Phytophthora</taxon>
    </lineage>
</organism>
<feature type="non-terminal residue" evidence="1">
    <location>
        <position position="153"/>
    </location>
</feature>
<dbReference type="AlphaFoldDB" id="A0A8T1V5L5"/>
<sequence length="153" mass="17039">MARVAVAVERAIASELPGRFGLILDAWTHSSEHYHAVFGCYKIGGKVKMPLLCMAPLLNKPNDDLSAVAHREFLAEMLPRDFGRQLYQCVFIVGDNCSVNRRLATLVGVPLIGCASHRLNRSVQHHLQEHEEDLAVVQALMIKLRTLNQSAKL</sequence>
<proteinExistence type="predicted"/>
<reference evidence="1" key="1">
    <citation type="submission" date="2021-01" db="EMBL/GenBank/DDBJ databases">
        <title>Phytophthora aleatoria, a newly-described species from Pinus radiata is distinct from Phytophthora cactorum isolates based on comparative genomics.</title>
        <authorList>
            <person name="Mcdougal R."/>
            <person name="Panda P."/>
            <person name="Williams N."/>
            <person name="Studholme D.J."/>
        </authorList>
    </citation>
    <scope>NUCLEOTIDE SEQUENCE</scope>
    <source>
        <strain evidence="1">NZFS 3830</strain>
    </source>
</reference>
<protein>
    <submittedName>
        <fullName evidence="1">Uncharacterized protein</fullName>
    </submittedName>
</protein>
<dbReference type="EMBL" id="JAENGZ010000004">
    <property type="protein sequence ID" value="KAG6974694.1"/>
    <property type="molecule type" value="Genomic_DNA"/>
</dbReference>
<dbReference type="Proteomes" id="UP000688947">
    <property type="component" value="Unassembled WGS sequence"/>
</dbReference>
<name>A0A8T1V5L5_9STRA</name>
<dbReference type="OrthoDB" id="110256at2759"/>
<dbReference type="VEuPathDB" id="FungiDB:PC110_g23837"/>
<evidence type="ECO:0000313" key="1">
    <source>
        <dbReference type="EMBL" id="KAG6974694.1"/>
    </source>
</evidence>
<dbReference type="PANTHER" id="PTHR40866:SF1">
    <property type="entry name" value="BED-TYPE DOMAIN-CONTAINING PROTEIN"/>
    <property type="match status" value="1"/>
</dbReference>
<accession>A0A8T1V5L5</accession>
<gene>
    <name evidence="1" type="ORF">JG687_00000251</name>
</gene>
<comment type="caution">
    <text evidence="1">The sequence shown here is derived from an EMBL/GenBank/DDBJ whole genome shotgun (WGS) entry which is preliminary data.</text>
</comment>
<dbReference type="PANTHER" id="PTHR40866">
    <property type="entry name" value="BED-TYPE DOMAIN-CONTAINING PROTEIN"/>
    <property type="match status" value="1"/>
</dbReference>
<evidence type="ECO:0000313" key="2">
    <source>
        <dbReference type="Proteomes" id="UP000688947"/>
    </source>
</evidence>